<keyword evidence="2" id="KW-1185">Reference proteome</keyword>
<reference evidence="2" key="1">
    <citation type="journal article" date="2015" name="Nat. Genet.">
        <title>The genome and transcriptome of the zoonotic hookworm Ancylostoma ceylanicum identify infection-specific gene families.</title>
        <authorList>
            <person name="Schwarz E.M."/>
            <person name="Hu Y."/>
            <person name="Antoshechkin I."/>
            <person name="Miller M.M."/>
            <person name="Sternberg P.W."/>
            <person name="Aroian R.V."/>
        </authorList>
    </citation>
    <scope>NUCLEOTIDE SEQUENCE</scope>
    <source>
        <strain evidence="2">HY135</strain>
    </source>
</reference>
<dbReference type="AlphaFoldDB" id="A0A016UXF5"/>
<dbReference type="EMBL" id="JARK01001361">
    <property type="protein sequence ID" value="EYC19148.1"/>
    <property type="molecule type" value="Genomic_DNA"/>
</dbReference>
<accession>A0A016UXF5</accession>
<protein>
    <submittedName>
        <fullName evidence="1">Uncharacterized protein</fullName>
    </submittedName>
</protein>
<evidence type="ECO:0000313" key="1">
    <source>
        <dbReference type="EMBL" id="EYC19148.1"/>
    </source>
</evidence>
<evidence type="ECO:0000313" key="2">
    <source>
        <dbReference type="Proteomes" id="UP000024635"/>
    </source>
</evidence>
<dbReference type="Proteomes" id="UP000024635">
    <property type="component" value="Unassembled WGS sequence"/>
</dbReference>
<gene>
    <name evidence="1" type="primary">Acey_s0025.g1200</name>
    <name evidence="1" type="ORF">Y032_0025g1200</name>
</gene>
<comment type="caution">
    <text evidence="1">The sequence shown here is derived from an EMBL/GenBank/DDBJ whole genome shotgun (WGS) entry which is preliminary data.</text>
</comment>
<proteinExistence type="predicted"/>
<sequence>MDGWVDHGRDRTINSVRAQQASYHCATGASRKNSVSLIILFHRTVKVENLRKKWPALIHPACRMRHPSSILSWDPRNFNRANSTIFSSLTYYCSTHWKPHYILPH</sequence>
<organism evidence="1 2">
    <name type="scientific">Ancylostoma ceylanicum</name>
    <dbReference type="NCBI Taxonomy" id="53326"/>
    <lineage>
        <taxon>Eukaryota</taxon>
        <taxon>Metazoa</taxon>
        <taxon>Ecdysozoa</taxon>
        <taxon>Nematoda</taxon>
        <taxon>Chromadorea</taxon>
        <taxon>Rhabditida</taxon>
        <taxon>Rhabditina</taxon>
        <taxon>Rhabditomorpha</taxon>
        <taxon>Strongyloidea</taxon>
        <taxon>Ancylostomatidae</taxon>
        <taxon>Ancylostomatinae</taxon>
        <taxon>Ancylostoma</taxon>
    </lineage>
</organism>
<name>A0A016UXF5_9BILA</name>